<organism evidence="1 2">
    <name type="scientific">Trifolium medium</name>
    <dbReference type="NCBI Taxonomy" id="97028"/>
    <lineage>
        <taxon>Eukaryota</taxon>
        <taxon>Viridiplantae</taxon>
        <taxon>Streptophyta</taxon>
        <taxon>Embryophyta</taxon>
        <taxon>Tracheophyta</taxon>
        <taxon>Spermatophyta</taxon>
        <taxon>Magnoliopsida</taxon>
        <taxon>eudicotyledons</taxon>
        <taxon>Gunneridae</taxon>
        <taxon>Pentapetalae</taxon>
        <taxon>rosids</taxon>
        <taxon>fabids</taxon>
        <taxon>Fabales</taxon>
        <taxon>Fabaceae</taxon>
        <taxon>Papilionoideae</taxon>
        <taxon>50 kb inversion clade</taxon>
        <taxon>NPAAA clade</taxon>
        <taxon>Hologalegina</taxon>
        <taxon>IRL clade</taxon>
        <taxon>Trifolieae</taxon>
        <taxon>Trifolium</taxon>
    </lineage>
</organism>
<keyword evidence="2" id="KW-1185">Reference proteome</keyword>
<sequence>MVATMVKGESSFGVPPTYSSLLNSRISLLVLLEDEDPALVSTDNISSTLLFIVPFDGLLDNDNPPMMEAICQLDVLAVFMLLLSKSSSSEDEPVSLLKNPHAIDATNWRFPLSASFSLLFTKSIILFGDFRRGDPLV</sequence>
<proteinExistence type="predicted"/>
<evidence type="ECO:0000313" key="1">
    <source>
        <dbReference type="EMBL" id="MCH83242.1"/>
    </source>
</evidence>
<name>A0A392M6Z5_9FABA</name>
<accession>A0A392M6Z5</accession>
<dbReference type="Proteomes" id="UP000265520">
    <property type="component" value="Unassembled WGS sequence"/>
</dbReference>
<dbReference type="AlphaFoldDB" id="A0A392M6Z5"/>
<reference evidence="1 2" key="1">
    <citation type="journal article" date="2018" name="Front. Plant Sci.">
        <title>Red Clover (Trifolium pratense) and Zigzag Clover (T. medium) - A Picture of Genomic Similarities and Differences.</title>
        <authorList>
            <person name="Dluhosova J."/>
            <person name="Istvanek J."/>
            <person name="Nedelnik J."/>
            <person name="Repkova J."/>
        </authorList>
    </citation>
    <scope>NUCLEOTIDE SEQUENCE [LARGE SCALE GENOMIC DNA]</scope>
    <source>
        <strain evidence="2">cv. 10/8</strain>
        <tissue evidence="1">Leaf</tissue>
    </source>
</reference>
<protein>
    <submittedName>
        <fullName evidence="1">Uncharacterized protein</fullName>
    </submittedName>
</protein>
<comment type="caution">
    <text evidence="1">The sequence shown here is derived from an EMBL/GenBank/DDBJ whole genome shotgun (WGS) entry which is preliminary data.</text>
</comment>
<gene>
    <name evidence="1" type="ORF">A2U01_0004060</name>
</gene>
<dbReference type="EMBL" id="LXQA010004860">
    <property type="protein sequence ID" value="MCH83242.1"/>
    <property type="molecule type" value="Genomic_DNA"/>
</dbReference>
<evidence type="ECO:0000313" key="2">
    <source>
        <dbReference type="Proteomes" id="UP000265520"/>
    </source>
</evidence>